<keyword evidence="11" id="KW-0407">Ion channel</keyword>
<keyword evidence="10" id="KW-1071">Ligand-gated ion channel</keyword>
<dbReference type="PANTHER" id="PTHR42643">
    <property type="entry name" value="IONOTROPIC RECEPTOR 20A-RELATED"/>
    <property type="match status" value="1"/>
</dbReference>
<keyword evidence="3" id="KW-1003">Cell membrane</keyword>
<sequence length="286" mass="32080">MEREPELHFYIFYEESVKDTFITLSVSHIWEDEVVQAAFAAGAKATLIHERSTAHLAWRWLVLTKKDVSATLQEILREETQVVLVAQLSPGRHQILASHINEHSLVRFRKVDHCHTGVGCGCECSIQRPLFASPLEVYRDFNGRQLLVATVDNTPYFSLQWRPDGTVESSQGVDHNVIHAIGHFLNFSIQVVEPKDREWGGAFPNGSVYGMVGLVARRLAHVALNELTITDWREAVVDFTRPYILEGTALVSRAPKERDHSGAVFSPFSLPMSDVSPPYGCSSSQN</sequence>
<gene>
    <name evidence="13" type="ORF">O3P69_006679</name>
</gene>
<evidence type="ECO:0000256" key="11">
    <source>
        <dbReference type="ARBA" id="ARBA00023303"/>
    </source>
</evidence>
<evidence type="ECO:0000256" key="2">
    <source>
        <dbReference type="ARBA" id="ARBA00022448"/>
    </source>
</evidence>
<evidence type="ECO:0000256" key="8">
    <source>
        <dbReference type="ARBA" id="ARBA00023170"/>
    </source>
</evidence>
<dbReference type="GO" id="GO:0015276">
    <property type="term" value="F:ligand-gated monoatomic ion channel activity"/>
    <property type="evidence" value="ECO:0007669"/>
    <property type="project" value="InterPro"/>
</dbReference>
<evidence type="ECO:0000313" key="14">
    <source>
        <dbReference type="Proteomes" id="UP001487740"/>
    </source>
</evidence>
<evidence type="ECO:0000256" key="7">
    <source>
        <dbReference type="ARBA" id="ARBA00023136"/>
    </source>
</evidence>
<keyword evidence="14" id="KW-1185">Reference proteome</keyword>
<keyword evidence="4" id="KW-0812">Transmembrane</keyword>
<organism evidence="13 14">
    <name type="scientific">Scylla paramamosain</name>
    <name type="common">Mud crab</name>
    <dbReference type="NCBI Taxonomy" id="85552"/>
    <lineage>
        <taxon>Eukaryota</taxon>
        <taxon>Metazoa</taxon>
        <taxon>Ecdysozoa</taxon>
        <taxon>Arthropoda</taxon>
        <taxon>Crustacea</taxon>
        <taxon>Multicrustacea</taxon>
        <taxon>Malacostraca</taxon>
        <taxon>Eumalacostraca</taxon>
        <taxon>Eucarida</taxon>
        <taxon>Decapoda</taxon>
        <taxon>Pleocyemata</taxon>
        <taxon>Brachyura</taxon>
        <taxon>Eubrachyura</taxon>
        <taxon>Portunoidea</taxon>
        <taxon>Portunidae</taxon>
        <taxon>Portuninae</taxon>
        <taxon>Scylla</taxon>
    </lineage>
</organism>
<keyword evidence="2" id="KW-0813">Transport</keyword>
<dbReference type="PANTHER" id="PTHR42643:SF24">
    <property type="entry name" value="IONOTROPIC RECEPTOR 60A"/>
    <property type="match status" value="1"/>
</dbReference>
<evidence type="ECO:0000256" key="9">
    <source>
        <dbReference type="ARBA" id="ARBA00023180"/>
    </source>
</evidence>
<dbReference type="InterPro" id="IPR019594">
    <property type="entry name" value="Glu/Gly-bd"/>
</dbReference>
<dbReference type="SMART" id="SM00918">
    <property type="entry name" value="Lig_chan-Glu_bd"/>
    <property type="match status" value="1"/>
</dbReference>
<evidence type="ECO:0000256" key="10">
    <source>
        <dbReference type="ARBA" id="ARBA00023286"/>
    </source>
</evidence>
<keyword evidence="5" id="KW-1133">Transmembrane helix</keyword>
<evidence type="ECO:0000256" key="4">
    <source>
        <dbReference type="ARBA" id="ARBA00022692"/>
    </source>
</evidence>
<evidence type="ECO:0000259" key="12">
    <source>
        <dbReference type="SMART" id="SM00918"/>
    </source>
</evidence>
<dbReference type="Proteomes" id="UP001487740">
    <property type="component" value="Unassembled WGS sequence"/>
</dbReference>
<reference evidence="13 14" key="1">
    <citation type="submission" date="2023-03" db="EMBL/GenBank/DDBJ databases">
        <title>High-quality genome of Scylla paramamosain provides insights in environmental adaptation.</title>
        <authorList>
            <person name="Zhang L."/>
        </authorList>
    </citation>
    <scope>NUCLEOTIDE SEQUENCE [LARGE SCALE GENOMIC DNA]</scope>
    <source>
        <strain evidence="13">LZ_2023a</strain>
        <tissue evidence="13">Muscle</tissue>
    </source>
</reference>
<dbReference type="SUPFAM" id="SSF53850">
    <property type="entry name" value="Periplasmic binding protein-like II"/>
    <property type="match status" value="1"/>
</dbReference>
<comment type="subcellular location">
    <subcellularLocation>
        <location evidence="1">Cell membrane</location>
        <topology evidence="1">Multi-pass membrane protein</topology>
    </subcellularLocation>
</comment>
<evidence type="ECO:0000256" key="6">
    <source>
        <dbReference type="ARBA" id="ARBA00023065"/>
    </source>
</evidence>
<evidence type="ECO:0000256" key="3">
    <source>
        <dbReference type="ARBA" id="ARBA00022475"/>
    </source>
</evidence>
<dbReference type="GO" id="GO:0005886">
    <property type="term" value="C:plasma membrane"/>
    <property type="evidence" value="ECO:0007669"/>
    <property type="project" value="UniProtKB-SubCell"/>
</dbReference>
<keyword evidence="7" id="KW-0472">Membrane</keyword>
<evidence type="ECO:0000313" key="13">
    <source>
        <dbReference type="EMBL" id="KAK8393508.1"/>
    </source>
</evidence>
<proteinExistence type="predicted"/>
<protein>
    <recommendedName>
        <fullName evidence="12">Ionotropic glutamate receptor L-glutamate and glycine-binding domain-containing protein</fullName>
    </recommendedName>
</protein>
<accession>A0AAW0U0D9</accession>
<comment type="caution">
    <text evidence="13">The sequence shown here is derived from an EMBL/GenBank/DDBJ whole genome shotgun (WGS) entry which is preliminary data.</text>
</comment>
<feature type="domain" description="Ionotropic glutamate receptor L-glutamate and glycine-binding" evidence="12">
    <location>
        <begin position="155"/>
        <end position="217"/>
    </location>
</feature>
<dbReference type="EMBL" id="JARAKH010000020">
    <property type="protein sequence ID" value="KAK8393508.1"/>
    <property type="molecule type" value="Genomic_DNA"/>
</dbReference>
<keyword evidence="6" id="KW-0406">Ion transport</keyword>
<keyword evidence="9" id="KW-0325">Glycoprotein</keyword>
<dbReference type="AlphaFoldDB" id="A0AAW0U0D9"/>
<dbReference type="Pfam" id="PF10613">
    <property type="entry name" value="Lig_chan-Glu_bd"/>
    <property type="match status" value="1"/>
</dbReference>
<evidence type="ECO:0000256" key="1">
    <source>
        <dbReference type="ARBA" id="ARBA00004651"/>
    </source>
</evidence>
<name>A0AAW0U0D9_SCYPA</name>
<keyword evidence="8" id="KW-0675">Receptor</keyword>
<dbReference type="Gene3D" id="3.40.190.10">
    <property type="entry name" value="Periplasmic binding protein-like II"/>
    <property type="match status" value="1"/>
</dbReference>
<dbReference type="InterPro" id="IPR052192">
    <property type="entry name" value="Insect_Ionotropic_Sensory_Rcpt"/>
</dbReference>
<evidence type="ECO:0000256" key="5">
    <source>
        <dbReference type="ARBA" id="ARBA00022989"/>
    </source>
</evidence>